<sequence>MLKRRESLQQNYYDNSNGATIAIAHLFRLRDPSHGFLETNRIYLREVPILAVLDAEKEAYEDSLSTIEPMIPFNLYDSSKSYAEMRMELRATRHQFFDPLQNFLPFMAYDLFDMMPEKTLSYFERVEQLNAVTLSSEFSLVEIAGLNDEYNAKYSVTRDYGYKNRCCSAVLAAREREHPFVYGQYRLEAASGCQHYWRACSSICSTCKNSEAKKFAFPCHFCHDLEVDHHTLSSKDVEEVICWTCQQCGPIGEVCVGCGAILTTRYCTICKILSLMPLDYETFVHCDRCDRCISIHEQESHYCARSGESEDCPICLLPLNTDLSTVKLSCSAGHFLHASCYDRVNEEVESGEKCPLDGMIVGERDSYYCITAYAHAYFREHVPSWATYKTIVIVSCVDCGKLALNLYLGTDDMQFSHCCFGCNTIELKRITMPPDLVGTLITSIPQWIGQSSCTTMSTSSFSLYARADYPNYSESMLIMQFIAETKWLILTHPILFTSISPHISPMDSA</sequence>
<dbReference type="GO" id="GO:0006511">
    <property type="term" value="P:ubiquitin-dependent protein catabolic process"/>
    <property type="evidence" value="ECO:0007669"/>
    <property type="project" value="TreeGrafter"/>
</dbReference>
<dbReference type="InterPro" id="IPR008913">
    <property type="entry name" value="Znf_CHY"/>
</dbReference>
<evidence type="ECO:0000313" key="6">
    <source>
        <dbReference type="EMBL" id="EFO64822.1"/>
    </source>
</evidence>
<proteinExistence type="predicted"/>
<dbReference type="AlphaFoldDB" id="E1EY85"/>
<dbReference type="GO" id="GO:0005634">
    <property type="term" value="C:nucleus"/>
    <property type="evidence" value="ECO:0007669"/>
    <property type="project" value="TreeGrafter"/>
</dbReference>
<dbReference type="OMA" id="TAYAHAY"/>
<dbReference type="GO" id="GO:0016567">
    <property type="term" value="P:protein ubiquitination"/>
    <property type="evidence" value="ECO:0007669"/>
    <property type="project" value="TreeGrafter"/>
</dbReference>
<dbReference type="SUPFAM" id="SSF57850">
    <property type="entry name" value="RING/U-box"/>
    <property type="match status" value="1"/>
</dbReference>
<keyword evidence="1" id="KW-0479">Metal-binding</keyword>
<dbReference type="STRING" id="658858.E1EY85"/>
<dbReference type="GO" id="GO:0061630">
    <property type="term" value="F:ubiquitin protein ligase activity"/>
    <property type="evidence" value="ECO:0007669"/>
    <property type="project" value="TreeGrafter"/>
</dbReference>
<feature type="domain" description="CHY-type" evidence="5">
    <location>
        <begin position="186"/>
        <end position="260"/>
    </location>
</feature>
<evidence type="ECO:0000256" key="3">
    <source>
        <dbReference type="ARBA" id="ARBA00022833"/>
    </source>
</evidence>
<dbReference type="PROSITE" id="PS51266">
    <property type="entry name" value="ZF_CHY"/>
    <property type="match status" value="1"/>
</dbReference>
<reference evidence="6 7" key="1">
    <citation type="journal article" date="2010" name="BMC Genomics">
        <title>Genome analysis and comparative genomics of a Giardia intestinalis assemblage E isolate.</title>
        <authorList>
            <person name="Jerlstrom-Hultqvist J."/>
            <person name="Franzen O."/>
            <person name="Ankarklev J."/>
            <person name="Xu F."/>
            <person name="Nohynkova E."/>
            <person name="Andersson J.O."/>
            <person name="Svard S.G."/>
            <person name="Andersson B."/>
        </authorList>
    </citation>
    <scope>NUCLEOTIDE SEQUENCE [LARGE SCALE GENOMIC DNA]</scope>
    <source>
        <strain evidence="6 7">P15</strain>
    </source>
</reference>
<evidence type="ECO:0000259" key="5">
    <source>
        <dbReference type="PROSITE" id="PS51266"/>
    </source>
</evidence>
<dbReference type="Proteomes" id="UP000008974">
    <property type="component" value="Unassembled WGS sequence"/>
</dbReference>
<comment type="caution">
    <text evidence="6">The sequence shown here is derived from an EMBL/GenBank/DDBJ whole genome shotgun (WGS) entry which is preliminary data.</text>
</comment>
<accession>E1EY85</accession>
<dbReference type="PANTHER" id="PTHR21319:SF53">
    <property type="entry name" value="RING FINGER AND CHY ZINC FINGER DOMAIN-CONTAINING PROTEIN 1"/>
    <property type="match status" value="1"/>
</dbReference>
<keyword evidence="2 4" id="KW-0863">Zinc-finger</keyword>
<name>E1EY85_GIAIA</name>
<evidence type="ECO:0000313" key="7">
    <source>
        <dbReference type="Proteomes" id="UP000008974"/>
    </source>
</evidence>
<dbReference type="VEuPathDB" id="GiardiaDB:GLP15_2114"/>
<dbReference type="SUPFAM" id="SSF161219">
    <property type="entry name" value="CHY zinc finger-like"/>
    <property type="match status" value="1"/>
</dbReference>
<evidence type="ECO:0000256" key="1">
    <source>
        <dbReference type="ARBA" id="ARBA00022723"/>
    </source>
</evidence>
<dbReference type="InterPro" id="IPR037274">
    <property type="entry name" value="Znf_CHY_sf"/>
</dbReference>
<protein>
    <submittedName>
        <fullName evidence="6">Zinc finger protein</fullName>
    </submittedName>
</protein>
<dbReference type="GO" id="GO:0008270">
    <property type="term" value="F:zinc ion binding"/>
    <property type="evidence" value="ECO:0007669"/>
    <property type="project" value="UniProtKB-KW"/>
</dbReference>
<evidence type="ECO:0000256" key="4">
    <source>
        <dbReference type="PROSITE-ProRule" id="PRU00601"/>
    </source>
</evidence>
<evidence type="ECO:0000256" key="2">
    <source>
        <dbReference type="ARBA" id="ARBA00022771"/>
    </source>
</evidence>
<dbReference type="EMBL" id="ACVC01000065">
    <property type="protein sequence ID" value="EFO64822.1"/>
    <property type="molecule type" value="Genomic_DNA"/>
</dbReference>
<organism evidence="6 7">
    <name type="scientific">Giardia intestinalis (strain P15)</name>
    <name type="common">Giardia lamblia</name>
    <dbReference type="NCBI Taxonomy" id="658858"/>
    <lineage>
        <taxon>Eukaryota</taxon>
        <taxon>Metamonada</taxon>
        <taxon>Diplomonadida</taxon>
        <taxon>Hexamitidae</taxon>
        <taxon>Giardiinae</taxon>
        <taxon>Giardia</taxon>
    </lineage>
</organism>
<dbReference type="OrthoDB" id="411372at2759"/>
<dbReference type="PANTHER" id="PTHR21319">
    <property type="entry name" value="RING FINGER AND CHY ZINC FINGER DOMAIN-CONTAINING PROTEIN 1"/>
    <property type="match status" value="1"/>
</dbReference>
<gene>
    <name evidence="6" type="ORF">GLP15_2114</name>
</gene>
<keyword evidence="3" id="KW-0862">Zinc</keyword>